<reference evidence="4 5" key="1">
    <citation type="journal article" date="2014" name="Int. J. Syst. Evol. Microbiol.">
        <title>Complete genome sequence of Corynebacterium casei LMG S-19264T (=DSM 44701T), isolated from a smear-ripened cheese.</title>
        <authorList>
            <consortium name="US DOE Joint Genome Institute (JGI-PGF)"/>
            <person name="Walter F."/>
            <person name="Albersmeier A."/>
            <person name="Kalinowski J."/>
            <person name="Ruckert C."/>
        </authorList>
    </citation>
    <scope>NUCLEOTIDE SEQUENCE [LARGE SCALE GENOMIC DNA]</scope>
    <source>
        <strain evidence="4 5">KCTC 12866</strain>
    </source>
</reference>
<accession>A0A8J3DC67</accession>
<dbReference type="Gene3D" id="2.60.120.1440">
    <property type="match status" value="1"/>
</dbReference>
<dbReference type="RefSeq" id="WP_189566885.1">
    <property type="nucleotide sequence ID" value="NZ_BMXF01000004.1"/>
</dbReference>
<comment type="caution">
    <text evidence="4">The sequence shown here is derived from an EMBL/GenBank/DDBJ whole genome shotgun (WGS) entry which is preliminary data.</text>
</comment>
<gene>
    <name evidence="4" type="ORF">GCM10007390_41810</name>
</gene>
<dbReference type="Gene3D" id="3.55.50.30">
    <property type="match status" value="1"/>
</dbReference>
<dbReference type="Pfam" id="PF16344">
    <property type="entry name" value="FecR_C"/>
    <property type="match status" value="1"/>
</dbReference>
<dbReference type="Pfam" id="PF04773">
    <property type="entry name" value="FecR"/>
    <property type="match status" value="1"/>
</dbReference>
<keyword evidence="1" id="KW-0472">Membrane</keyword>
<keyword evidence="1" id="KW-0812">Transmembrane</keyword>
<evidence type="ECO:0000256" key="1">
    <source>
        <dbReference type="SAM" id="Phobius"/>
    </source>
</evidence>
<feature type="transmembrane region" description="Helical" evidence="1">
    <location>
        <begin position="107"/>
        <end position="125"/>
    </location>
</feature>
<dbReference type="PANTHER" id="PTHR30273:SF2">
    <property type="entry name" value="PROTEIN FECR"/>
    <property type="match status" value="1"/>
</dbReference>
<evidence type="ECO:0000259" key="2">
    <source>
        <dbReference type="Pfam" id="PF04773"/>
    </source>
</evidence>
<keyword evidence="1" id="KW-1133">Transmembrane helix</keyword>
<feature type="domain" description="Protein FecR C-terminal" evidence="3">
    <location>
        <begin position="311"/>
        <end position="378"/>
    </location>
</feature>
<evidence type="ECO:0000259" key="3">
    <source>
        <dbReference type="Pfam" id="PF16344"/>
    </source>
</evidence>
<dbReference type="GO" id="GO:0016989">
    <property type="term" value="F:sigma factor antagonist activity"/>
    <property type="evidence" value="ECO:0007669"/>
    <property type="project" value="TreeGrafter"/>
</dbReference>
<protein>
    <submittedName>
        <fullName evidence="4">Anti-sigma factor</fullName>
    </submittedName>
</protein>
<dbReference type="AlphaFoldDB" id="A0A8J3DC67"/>
<proteinExistence type="predicted"/>
<dbReference type="InterPro" id="IPR006860">
    <property type="entry name" value="FecR"/>
</dbReference>
<evidence type="ECO:0000313" key="4">
    <source>
        <dbReference type="EMBL" id="GHB82328.1"/>
    </source>
</evidence>
<dbReference type="InterPro" id="IPR032508">
    <property type="entry name" value="FecR_C"/>
</dbReference>
<keyword evidence="5" id="KW-1185">Reference proteome</keyword>
<dbReference type="PANTHER" id="PTHR30273">
    <property type="entry name" value="PERIPLASMIC SIGNAL SENSOR AND SIGMA FACTOR ACTIVATOR FECR-RELATED"/>
    <property type="match status" value="1"/>
</dbReference>
<evidence type="ECO:0000313" key="5">
    <source>
        <dbReference type="Proteomes" id="UP000598271"/>
    </source>
</evidence>
<sequence>MKQIPYTLTELIQSDDFISWVLHPDEASNRRWEEFLTTFPEKKETVENAKGYVILLAEDTGRHKPTPEQSDRMRQVVQSYVHEAKEEDTEDWLDSPKSFSGWKSWRIAATVTLLIGIGAASYLYWGPFTGSRWGESTIASADSKTSPLLPNAMRRVNNTDMPMTVILTDGSSIVLLPGGVLDYSAEDLPNRREVFLSGRAFFEIVKNRDKPFYVYTGGIATKVLGTSFLIDAPADSEAVNVEVKTGRVAVFPHSLQPDSDRREVEEKAVLEGLVLGNDEKVSVSRLNGKPVQAVTDKTTQLSTEDISKKAFFFDETPVSTVFAELEQAYNIRINYDAKLMADCPLNATLVGEPFLKKLTVICAALDAKFEINADQVFITGKGCR</sequence>
<dbReference type="Proteomes" id="UP000598271">
    <property type="component" value="Unassembled WGS sequence"/>
</dbReference>
<dbReference type="EMBL" id="BMXF01000004">
    <property type="protein sequence ID" value="GHB82328.1"/>
    <property type="molecule type" value="Genomic_DNA"/>
</dbReference>
<organism evidence="4 5">
    <name type="scientific">Persicitalea jodogahamensis</name>
    <dbReference type="NCBI Taxonomy" id="402147"/>
    <lineage>
        <taxon>Bacteria</taxon>
        <taxon>Pseudomonadati</taxon>
        <taxon>Bacteroidota</taxon>
        <taxon>Cytophagia</taxon>
        <taxon>Cytophagales</taxon>
        <taxon>Spirosomataceae</taxon>
        <taxon>Persicitalea</taxon>
    </lineage>
</organism>
<dbReference type="InterPro" id="IPR012373">
    <property type="entry name" value="Ferrdict_sens_TM"/>
</dbReference>
<name>A0A8J3DC67_9BACT</name>
<feature type="domain" description="FecR protein" evidence="2">
    <location>
        <begin position="163"/>
        <end position="248"/>
    </location>
</feature>